<comment type="caution">
    <text evidence="2">The sequence shown here is derived from an EMBL/GenBank/DDBJ whole genome shotgun (WGS) entry which is preliminary data.</text>
</comment>
<evidence type="ECO:0000313" key="3">
    <source>
        <dbReference type="Proteomes" id="UP000824890"/>
    </source>
</evidence>
<accession>A0ABQ7YYS5</accession>
<organism evidence="2 3">
    <name type="scientific">Brassica napus</name>
    <name type="common">Rape</name>
    <dbReference type="NCBI Taxonomy" id="3708"/>
    <lineage>
        <taxon>Eukaryota</taxon>
        <taxon>Viridiplantae</taxon>
        <taxon>Streptophyta</taxon>
        <taxon>Embryophyta</taxon>
        <taxon>Tracheophyta</taxon>
        <taxon>Spermatophyta</taxon>
        <taxon>Magnoliopsida</taxon>
        <taxon>eudicotyledons</taxon>
        <taxon>Gunneridae</taxon>
        <taxon>Pentapetalae</taxon>
        <taxon>rosids</taxon>
        <taxon>malvids</taxon>
        <taxon>Brassicales</taxon>
        <taxon>Brassicaceae</taxon>
        <taxon>Brassiceae</taxon>
        <taxon>Brassica</taxon>
    </lineage>
</organism>
<dbReference type="Proteomes" id="UP000824890">
    <property type="component" value="Unassembled WGS sequence"/>
</dbReference>
<keyword evidence="3" id="KW-1185">Reference proteome</keyword>
<proteinExistence type="predicted"/>
<protein>
    <submittedName>
        <fullName evidence="2">Uncharacterized protein</fullName>
    </submittedName>
</protein>
<sequence length="265" mass="29393">MGDPMVQTLLGMVPKVHELTWTNCGHFTRSRSHEEGISRARSSLERANLKDSRYFMFFDPFIHKGPFDGSLSFSLVSTDTNPSIISSKQGKQVRTNQEGGSLHDNEPDEMASLGQTNLSSKPLEESGYDATQTISAINQDETSDPTIFPAGTTSEQGDMGDPMVQTLLGMVPKVHELTWTNCGHFTHPKSHEEGISRARPSLVQANLKDSRYFMFFDPFIHKGPFDGSLSFSLVSTDANPSIISSRSCYWARPLRKAKGGLLDDW</sequence>
<evidence type="ECO:0000256" key="1">
    <source>
        <dbReference type="SAM" id="MobiDB-lite"/>
    </source>
</evidence>
<feature type="compositionally biased region" description="Polar residues" evidence="1">
    <location>
        <begin position="82"/>
        <end position="99"/>
    </location>
</feature>
<feature type="non-terminal residue" evidence="2">
    <location>
        <position position="265"/>
    </location>
</feature>
<gene>
    <name evidence="2" type="ORF">HID58_070449</name>
</gene>
<feature type="region of interest" description="Disordered" evidence="1">
    <location>
        <begin position="82"/>
        <end position="114"/>
    </location>
</feature>
<reference evidence="2 3" key="1">
    <citation type="submission" date="2021-05" db="EMBL/GenBank/DDBJ databases">
        <title>Genome Assembly of Synthetic Allotetraploid Brassica napus Reveals Homoeologous Exchanges between Subgenomes.</title>
        <authorList>
            <person name="Davis J.T."/>
        </authorList>
    </citation>
    <scope>NUCLEOTIDE SEQUENCE [LARGE SCALE GENOMIC DNA]</scope>
    <source>
        <strain evidence="3">cv. Da-Ae</strain>
        <tissue evidence="2">Seedling</tissue>
    </source>
</reference>
<name>A0ABQ7YYS5_BRANA</name>
<evidence type="ECO:0000313" key="2">
    <source>
        <dbReference type="EMBL" id="KAH0873087.1"/>
    </source>
</evidence>
<dbReference type="EMBL" id="JAGKQM010000016">
    <property type="protein sequence ID" value="KAH0873087.1"/>
    <property type="molecule type" value="Genomic_DNA"/>
</dbReference>